<evidence type="ECO:0000313" key="3">
    <source>
        <dbReference type="EMBL" id="OGD78955.1"/>
    </source>
</evidence>
<evidence type="ECO:0000256" key="1">
    <source>
        <dbReference type="SAM" id="MobiDB-lite"/>
    </source>
</evidence>
<accession>A0A1F5FGZ9</accession>
<dbReference type="EMBL" id="MFAF01000018">
    <property type="protein sequence ID" value="OGD78955.1"/>
    <property type="molecule type" value="Genomic_DNA"/>
</dbReference>
<comment type="caution">
    <text evidence="3">The sequence shown here is derived from an EMBL/GenBank/DDBJ whole genome shotgun (WGS) entry which is preliminary data.</text>
</comment>
<sequence>MSLFLFSLPALAATGDPDSSGSDAENDWTITLTVVGLVGVGLALLAIFTPDDTSDEVIVSDPETGDGTVDSEALEAVEASREAEAEEELEATDDDLFREIEGD</sequence>
<name>A0A1F5FGZ9_9BACT</name>
<organism evidence="3 4">
    <name type="scientific">Candidatus Coatesbacteria bacterium RBG_13_66_14</name>
    <dbReference type="NCBI Taxonomy" id="1817816"/>
    <lineage>
        <taxon>Bacteria</taxon>
        <taxon>Candidatus Coatesiibacteriota</taxon>
    </lineage>
</organism>
<feature type="compositionally biased region" description="Acidic residues" evidence="1">
    <location>
        <begin position="84"/>
        <end position="94"/>
    </location>
</feature>
<evidence type="ECO:0000256" key="2">
    <source>
        <dbReference type="SAM" id="Phobius"/>
    </source>
</evidence>
<dbReference type="Proteomes" id="UP000177187">
    <property type="component" value="Unassembled WGS sequence"/>
</dbReference>
<keyword evidence="2" id="KW-1133">Transmembrane helix</keyword>
<keyword evidence="2" id="KW-0812">Transmembrane</keyword>
<proteinExistence type="predicted"/>
<protein>
    <submittedName>
        <fullName evidence="3">Uncharacterized protein</fullName>
    </submittedName>
</protein>
<dbReference type="AlphaFoldDB" id="A0A1F5FGZ9"/>
<feature type="region of interest" description="Disordered" evidence="1">
    <location>
        <begin position="76"/>
        <end position="103"/>
    </location>
</feature>
<gene>
    <name evidence="3" type="ORF">A2Y64_01355</name>
</gene>
<evidence type="ECO:0000313" key="4">
    <source>
        <dbReference type="Proteomes" id="UP000177187"/>
    </source>
</evidence>
<feature type="transmembrane region" description="Helical" evidence="2">
    <location>
        <begin position="28"/>
        <end position="48"/>
    </location>
</feature>
<keyword evidence="2" id="KW-0472">Membrane</keyword>
<reference evidence="3 4" key="1">
    <citation type="journal article" date="2016" name="Nat. Commun.">
        <title>Thousands of microbial genomes shed light on interconnected biogeochemical processes in an aquifer system.</title>
        <authorList>
            <person name="Anantharaman K."/>
            <person name="Brown C.T."/>
            <person name="Hug L.A."/>
            <person name="Sharon I."/>
            <person name="Castelle C.J."/>
            <person name="Probst A.J."/>
            <person name="Thomas B.C."/>
            <person name="Singh A."/>
            <person name="Wilkins M.J."/>
            <person name="Karaoz U."/>
            <person name="Brodie E.L."/>
            <person name="Williams K.H."/>
            <person name="Hubbard S.S."/>
            <person name="Banfield J.F."/>
        </authorList>
    </citation>
    <scope>NUCLEOTIDE SEQUENCE [LARGE SCALE GENOMIC DNA]</scope>
</reference>